<dbReference type="GO" id="GO:0016747">
    <property type="term" value="F:acyltransferase activity, transferring groups other than amino-acyl groups"/>
    <property type="evidence" value="ECO:0007669"/>
    <property type="project" value="InterPro"/>
</dbReference>
<keyword evidence="2" id="KW-0012">Acyltransferase</keyword>
<sequence length="285" mass="30868">MTRLLSPSAAARVLGQADLGEVLDLLGRDPVDNVFIASRVAASGLDPWQLGGELWGFHVGGRLSSMCFSGANLVPVNATPESVRAFADRARKQGRRCSSIVGPREPVLDLWGYLGAHWGSPREIRASQPVMSIRESSPTVAPDFRIRPVRPAELDALMPACIAMFTEEVGVSPVAADGGHGYRQRVAELIAAGRAFAWIENGEVVFKAEIGAVTAEACQIQGVWVNPRYRGRRVSEGGMSAVVEYALRDFSPLVTLYVNDFNAPARAAYHRVGFREVSEFASILF</sequence>
<keyword evidence="2" id="KW-0808">Transferase</keyword>
<reference evidence="2" key="1">
    <citation type="submission" date="2021-04" db="EMBL/GenBank/DDBJ databases">
        <title>Genome based classification of Actinospica acidithermotolerans sp. nov., an actinobacterium isolated from an Indonesian hot spring.</title>
        <authorList>
            <person name="Kusuma A.B."/>
            <person name="Putra K.E."/>
            <person name="Nafisah S."/>
            <person name="Loh J."/>
            <person name="Nouioui I."/>
            <person name="Goodfellow M."/>
        </authorList>
    </citation>
    <scope>NUCLEOTIDE SEQUENCE</scope>
    <source>
        <strain evidence="2">MGRD01-02</strain>
    </source>
</reference>
<dbReference type="InterPro" id="IPR016794">
    <property type="entry name" value="UCP21603_acetyltransf"/>
</dbReference>
<evidence type="ECO:0000313" key="3">
    <source>
        <dbReference type="Proteomes" id="UP000676325"/>
    </source>
</evidence>
<dbReference type="Pfam" id="PF13312">
    <property type="entry name" value="DUF4081"/>
    <property type="match status" value="1"/>
</dbReference>
<proteinExistence type="predicted"/>
<name>A0A941E7I0_9ACTN</name>
<dbReference type="EC" id="2.3.1.-" evidence="2"/>
<comment type="caution">
    <text evidence="2">The sequence shown here is derived from an EMBL/GenBank/DDBJ whole genome shotgun (WGS) entry which is preliminary data.</text>
</comment>
<protein>
    <submittedName>
        <fullName evidence="2">GNAT family N-acetyltransferase</fullName>
        <ecNumber evidence="2">2.3.1.-</ecNumber>
    </submittedName>
</protein>
<dbReference type="PROSITE" id="PS51186">
    <property type="entry name" value="GNAT"/>
    <property type="match status" value="1"/>
</dbReference>
<dbReference type="Proteomes" id="UP000676325">
    <property type="component" value="Unassembled WGS sequence"/>
</dbReference>
<dbReference type="Gene3D" id="3.40.630.30">
    <property type="match status" value="1"/>
</dbReference>
<dbReference type="AlphaFoldDB" id="A0A941E7I0"/>
<evidence type="ECO:0000313" key="2">
    <source>
        <dbReference type="EMBL" id="MBR7824860.1"/>
    </source>
</evidence>
<organism evidence="2 3">
    <name type="scientific">Actinospica acidithermotolerans</name>
    <dbReference type="NCBI Taxonomy" id="2828514"/>
    <lineage>
        <taxon>Bacteria</taxon>
        <taxon>Bacillati</taxon>
        <taxon>Actinomycetota</taxon>
        <taxon>Actinomycetes</taxon>
        <taxon>Catenulisporales</taxon>
        <taxon>Actinospicaceae</taxon>
        <taxon>Actinospica</taxon>
    </lineage>
</organism>
<dbReference type="InterPro" id="IPR000182">
    <property type="entry name" value="GNAT_dom"/>
</dbReference>
<accession>A0A941E7I0</accession>
<keyword evidence="3" id="KW-1185">Reference proteome</keyword>
<dbReference type="Pfam" id="PF00583">
    <property type="entry name" value="Acetyltransf_1"/>
    <property type="match status" value="1"/>
</dbReference>
<evidence type="ECO:0000259" key="1">
    <source>
        <dbReference type="PROSITE" id="PS51186"/>
    </source>
</evidence>
<feature type="domain" description="N-acetyltransferase" evidence="1">
    <location>
        <begin position="144"/>
        <end position="285"/>
    </location>
</feature>
<gene>
    <name evidence="2" type="ORF">KDK95_00965</name>
</gene>
<dbReference type="InterPro" id="IPR025289">
    <property type="entry name" value="DUF4081"/>
</dbReference>
<dbReference type="InterPro" id="IPR016181">
    <property type="entry name" value="Acyl_CoA_acyltransferase"/>
</dbReference>
<dbReference type="PIRSF" id="PIRSF021603">
    <property type="entry name" value="UCP21603_acetyltransf"/>
    <property type="match status" value="1"/>
</dbReference>
<dbReference type="EMBL" id="JAGSOH010000002">
    <property type="protein sequence ID" value="MBR7824860.1"/>
    <property type="molecule type" value="Genomic_DNA"/>
</dbReference>
<dbReference type="SUPFAM" id="SSF55729">
    <property type="entry name" value="Acyl-CoA N-acyltransferases (Nat)"/>
    <property type="match status" value="1"/>
</dbReference>